<dbReference type="AlphaFoldDB" id="A0A1V9ZWV8"/>
<accession>A0A1V9ZWV8</accession>
<dbReference type="InterPro" id="IPR013083">
    <property type="entry name" value="Znf_RING/FYVE/PHD"/>
</dbReference>
<keyword evidence="7" id="KW-1185">Reference proteome</keyword>
<sequence>MIPIPQCRACQVSLDGKPDQCVTDCGHIFCLSCVCRQLGHEKNRCSVCQSVVKLVRQIDPNGDDAKREKPCTVKFSNTTFVLYVSIWSVDDPTATLAKLFHLESNARLIHQGKIIKKGDVWPGAVVQLIGTRKSLSASKSVSFTGVFEAFWSWLKWFLYCLLTPFRFIYLFFHSMIMGQEYSNSSHRYAPIEQTERVVAPTFQTPGRVAPPTETEHV</sequence>
<dbReference type="Gene3D" id="3.30.40.10">
    <property type="entry name" value="Zinc/RING finger domain, C3HC4 (zinc finger)"/>
    <property type="match status" value="1"/>
</dbReference>
<name>A0A1V9ZWV8_9STRA</name>
<dbReference type="PROSITE" id="PS50089">
    <property type="entry name" value="ZF_RING_2"/>
    <property type="match status" value="1"/>
</dbReference>
<dbReference type="InterPro" id="IPR001841">
    <property type="entry name" value="Znf_RING"/>
</dbReference>
<gene>
    <name evidence="6" type="ORF">THRCLA_05141</name>
</gene>
<evidence type="ECO:0000256" key="1">
    <source>
        <dbReference type="ARBA" id="ARBA00022723"/>
    </source>
</evidence>
<keyword evidence="3" id="KW-0862">Zinc</keyword>
<feature type="domain" description="RING-type" evidence="5">
    <location>
        <begin position="7"/>
        <end position="49"/>
    </location>
</feature>
<keyword evidence="1" id="KW-0479">Metal-binding</keyword>
<evidence type="ECO:0000313" key="6">
    <source>
        <dbReference type="EMBL" id="OQS02498.1"/>
    </source>
</evidence>
<dbReference type="EMBL" id="JNBS01001122">
    <property type="protein sequence ID" value="OQS02498.1"/>
    <property type="molecule type" value="Genomic_DNA"/>
</dbReference>
<evidence type="ECO:0000256" key="4">
    <source>
        <dbReference type="PROSITE-ProRule" id="PRU00175"/>
    </source>
</evidence>
<dbReference type="GO" id="GO:0008270">
    <property type="term" value="F:zinc ion binding"/>
    <property type="evidence" value="ECO:0007669"/>
    <property type="project" value="UniProtKB-KW"/>
</dbReference>
<evidence type="ECO:0000256" key="2">
    <source>
        <dbReference type="ARBA" id="ARBA00022771"/>
    </source>
</evidence>
<protein>
    <recommendedName>
        <fullName evidence="5">RING-type domain-containing protein</fullName>
    </recommendedName>
</protein>
<dbReference type="PROSITE" id="PS00518">
    <property type="entry name" value="ZF_RING_1"/>
    <property type="match status" value="1"/>
</dbReference>
<keyword evidence="2 4" id="KW-0863">Zinc-finger</keyword>
<evidence type="ECO:0000256" key="3">
    <source>
        <dbReference type="ARBA" id="ARBA00022833"/>
    </source>
</evidence>
<comment type="caution">
    <text evidence="6">The sequence shown here is derived from an EMBL/GenBank/DDBJ whole genome shotgun (WGS) entry which is preliminary data.</text>
</comment>
<dbReference type="Proteomes" id="UP000243217">
    <property type="component" value="Unassembled WGS sequence"/>
</dbReference>
<organism evidence="6 7">
    <name type="scientific">Thraustotheca clavata</name>
    <dbReference type="NCBI Taxonomy" id="74557"/>
    <lineage>
        <taxon>Eukaryota</taxon>
        <taxon>Sar</taxon>
        <taxon>Stramenopiles</taxon>
        <taxon>Oomycota</taxon>
        <taxon>Saprolegniomycetes</taxon>
        <taxon>Saprolegniales</taxon>
        <taxon>Achlyaceae</taxon>
        <taxon>Thraustotheca</taxon>
    </lineage>
</organism>
<reference evidence="6 7" key="1">
    <citation type="journal article" date="2014" name="Genome Biol. Evol.">
        <title>The secreted proteins of Achlya hypogyna and Thraustotheca clavata identify the ancestral oomycete secretome and reveal gene acquisitions by horizontal gene transfer.</title>
        <authorList>
            <person name="Misner I."/>
            <person name="Blouin N."/>
            <person name="Leonard G."/>
            <person name="Richards T.A."/>
            <person name="Lane C.E."/>
        </authorList>
    </citation>
    <scope>NUCLEOTIDE SEQUENCE [LARGE SCALE GENOMIC DNA]</scope>
    <source>
        <strain evidence="6 7">ATCC 34112</strain>
    </source>
</reference>
<dbReference type="SUPFAM" id="SSF57850">
    <property type="entry name" value="RING/U-box"/>
    <property type="match status" value="1"/>
</dbReference>
<dbReference type="InterPro" id="IPR017907">
    <property type="entry name" value="Znf_RING_CS"/>
</dbReference>
<evidence type="ECO:0000259" key="5">
    <source>
        <dbReference type="PROSITE" id="PS50089"/>
    </source>
</evidence>
<dbReference type="OrthoDB" id="6270329at2759"/>
<proteinExistence type="predicted"/>
<evidence type="ECO:0000313" key="7">
    <source>
        <dbReference type="Proteomes" id="UP000243217"/>
    </source>
</evidence>